<comment type="subcellular location">
    <subcellularLocation>
        <location evidence="2">Cytoplasm</location>
    </subcellularLocation>
    <subcellularLocation>
        <location evidence="1">Nucleus</location>
    </subcellularLocation>
</comment>
<dbReference type="Pfam" id="PF10373">
    <property type="entry name" value="EST1_DNA_bind"/>
    <property type="match status" value="1"/>
</dbReference>
<evidence type="ECO:0000313" key="12">
    <source>
        <dbReference type="Proteomes" id="UP000663864"/>
    </source>
</evidence>
<evidence type="ECO:0000259" key="8">
    <source>
        <dbReference type="Pfam" id="PF10373"/>
    </source>
</evidence>
<evidence type="ECO:0008006" key="13">
    <source>
        <dbReference type="Google" id="ProtNLM"/>
    </source>
</evidence>
<dbReference type="Pfam" id="PF10374">
    <property type="entry name" value="EST1"/>
    <property type="match status" value="1"/>
</dbReference>
<dbReference type="InterPro" id="IPR045153">
    <property type="entry name" value="Est1/Ebs1-like"/>
</dbReference>
<accession>A0A814EEE6</accession>
<feature type="compositionally biased region" description="Polar residues" evidence="7">
    <location>
        <begin position="876"/>
        <end position="895"/>
    </location>
</feature>
<keyword evidence="3" id="KW-0963">Cytoplasm</keyword>
<dbReference type="GO" id="GO:0070034">
    <property type="term" value="F:telomerase RNA binding"/>
    <property type="evidence" value="ECO:0007669"/>
    <property type="project" value="TreeGrafter"/>
</dbReference>
<evidence type="ECO:0000256" key="3">
    <source>
        <dbReference type="ARBA" id="ARBA00022490"/>
    </source>
</evidence>
<dbReference type="PANTHER" id="PTHR15696:SF0">
    <property type="entry name" value="TELOMERASE-BINDING PROTEIN EST1A"/>
    <property type="match status" value="1"/>
</dbReference>
<dbReference type="InterPro" id="IPR002716">
    <property type="entry name" value="PIN_dom"/>
</dbReference>
<dbReference type="InterPro" id="IPR018834">
    <property type="entry name" value="DNA/RNA-bd_Est1-type"/>
</dbReference>
<comment type="caution">
    <text evidence="11">The sequence shown here is derived from an EMBL/GenBank/DDBJ whole genome shotgun (WGS) entry which is preliminary data.</text>
</comment>
<feature type="region of interest" description="Disordered" evidence="7">
    <location>
        <begin position="145"/>
        <end position="240"/>
    </location>
</feature>
<feature type="coiled-coil region" evidence="6">
    <location>
        <begin position="505"/>
        <end position="539"/>
    </location>
</feature>
<evidence type="ECO:0000256" key="1">
    <source>
        <dbReference type="ARBA" id="ARBA00004123"/>
    </source>
</evidence>
<feature type="compositionally biased region" description="Polar residues" evidence="7">
    <location>
        <begin position="179"/>
        <end position="198"/>
    </location>
</feature>
<dbReference type="SUPFAM" id="SSF48452">
    <property type="entry name" value="TPR-like"/>
    <property type="match status" value="1"/>
</dbReference>
<evidence type="ECO:0000256" key="5">
    <source>
        <dbReference type="ARBA" id="ARBA00023242"/>
    </source>
</evidence>
<organism evidence="11 12">
    <name type="scientific">Rotaria sordida</name>
    <dbReference type="NCBI Taxonomy" id="392033"/>
    <lineage>
        <taxon>Eukaryota</taxon>
        <taxon>Metazoa</taxon>
        <taxon>Spiralia</taxon>
        <taxon>Gnathifera</taxon>
        <taxon>Rotifera</taxon>
        <taxon>Eurotatoria</taxon>
        <taxon>Bdelloidea</taxon>
        <taxon>Philodinida</taxon>
        <taxon>Philodinidae</taxon>
        <taxon>Rotaria</taxon>
    </lineage>
</organism>
<feature type="domain" description="Telomerase activating protein Est1-like N-terminal" evidence="9">
    <location>
        <begin position="343"/>
        <end position="444"/>
    </location>
</feature>
<feature type="compositionally biased region" description="Polar residues" evidence="7">
    <location>
        <begin position="157"/>
        <end position="171"/>
    </location>
</feature>
<feature type="compositionally biased region" description="Pro residues" evidence="7">
    <location>
        <begin position="222"/>
        <end position="236"/>
    </location>
</feature>
<feature type="region of interest" description="Disordered" evidence="7">
    <location>
        <begin position="1"/>
        <end position="117"/>
    </location>
</feature>
<feature type="compositionally biased region" description="Polar residues" evidence="7">
    <location>
        <begin position="36"/>
        <end position="46"/>
    </location>
</feature>
<feature type="domain" description="PIN" evidence="10">
    <location>
        <begin position="946"/>
        <end position="1064"/>
    </location>
</feature>
<dbReference type="Gene3D" id="1.25.40.10">
    <property type="entry name" value="Tetratricopeptide repeat domain"/>
    <property type="match status" value="1"/>
</dbReference>
<reference evidence="11" key="1">
    <citation type="submission" date="2021-02" db="EMBL/GenBank/DDBJ databases">
        <authorList>
            <person name="Nowell W R."/>
        </authorList>
    </citation>
    <scope>NUCLEOTIDE SEQUENCE</scope>
</reference>
<sequence length="1093" mass="126648">MSATNNKTDSNTNKNNNRSNKPEIQRYSVAKGKYSSKLNNDRPTSGNSKNFNSYYNNNNNNNQYYYNEPSYYDNDYQQKPQRKPPKKKPIEPEVKIDGASSNIKDATSSSETETDLDKRIESMTFENQKLTEQKTSETRAGLIFLNNKESQDDTNEIDSSPRQFYNQTRKQQQNKKPIRSNQPQSITQSLRGLTNVTRTLYDPNAPTPKTPPIQQLTTVKVPPNPPSQPPLPPPPLSTSTQQQMQEFYQHQFFNHELWNQTYGNTIQNDASLQAAQALQMRKQAFNYWLTQIHNLEKSLSIYLNNSPHMDVNFRRMMEAKITLQQAYIHAMMTDMELSLSKNLDAQLWKSCFHNVIERFREYDKQLTDNNNVKKYIETVIEDGERFFLAFIRQLESAFHIDTQLYFNPNVYSPELNTIVAKYALLCTQHCFLNLGDLARYKETNRNGTDYSEARKYYFRARLLYPKNGKSCKQLAILAVMTHRRLDAIYYYVRALATTTLNDSVKQNLVSLFEEARRRLETFEKELKEREKKNERKIRAGNQKLEIWKRTDGTVVGRSLDDGQSTNNQNDFDGCVSQQELIHWFILNYITLHGKLYTKTGMETYTELCSRMLRQFQYLLRHDPCVFGKQQLVQMMAINMYQIEVAKQVNVSVDIVVRSQYEESSLQLALDMFGLLTEQTAIILERHLKTRSTINNSETPSPPPPIFNSWLRHVFPSLKIFTDWMTCNANSFIPLPDQLPAEFGPHPDILISLAKVINLIRTIDRTYIQLGSNLTNSVPVILEEDIELSGFYPLLTLPADTLQTISDTPLDEAKDSKRIVRLCFFADYLCGLKQPVFIYDVQQKTYHPALKSSIHSERSKSPTNDNQNLSMDHEYNSNEPVSPLSNSNNIDQSSTDSIVNGIDMKELKRKKRQLEHQLAEKQKQEQVVKDILNTSRLIEIEVIPRFIVLDTNCFVNYLPIIYKLIKQGRFIIIIPLIVICELDKLSVTTIVDDDSYEHAEMVRRQSIQAVKMIEECFASKERRVQAMTGEGTVLDSIQFRNEVKKHESNDDTILGCCLKYCHDNPREFFPANKGNFVFSQTNEGIYQTINCRSE</sequence>
<evidence type="ECO:0000256" key="2">
    <source>
        <dbReference type="ARBA" id="ARBA00004496"/>
    </source>
</evidence>
<evidence type="ECO:0000256" key="6">
    <source>
        <dbReference type="SAM" id="Coils"/>
    </source>
</evidence>
<keyword evidence="6" id="KW-0175">Coiled coil</keyword>
<dbReference type="GO" id="GO:0042162">
    <property type="term" value="F:telomeric DNA binding"/>
    <property type="evidence" value="ECO:0007669"/>
    <property type="project" value="TreeGrafter"/>
</dbReference>
<keyword evidence="4" id="KW-0866">Nonsense-mediated mRNA decay</keyword>
<feature type="compositionally biased region" description="Low complexity" evidence="7">
    <location>
        <begin position="47"/>
        <end position="79"/>
    </location>
</feature>
<dbReference type="Proteomes" id="UP000663864">
    <property type="component" value="Unassembled WGS sequence"/>
</dbReference>
<gene>
    <name evidence="11" type="ORF">ZHD862_LOCUS10859</name>
</gene>
<evidence type="ECO:0000259" key="10">
    <source>
        <dbReference type="Pfam" id="PF13638"/>
    </source>
</evidence>
<dbReference type="GO" id="GO:0000184">
    <property type="term" value="P:nuclear-transcribed mRNA catabolic process, nonsense-mediated decay"/>
    <property type="evidence" value="ECO:0007669"/>
    <property type="project" value="UniProtKB-KW"/>
</dbReference>
<dbReference type="AlphaFoldDB" id="A0A814EEE6"/>
<evidence type="ECO:0000313" key="11">
    <source>
        <dbReference type="EMBL" id="CAF0968151.1"/>
    </source>
</evidence>
<dbReference type="Pfam" id="PF13638">
    <property type="entry name" value="PIN_4"/>
    <property type="match status" value="1"/>
</dbReference>
<name>A0A814EEE6_9BILA</name>
<feature type="domain" description="DNA/RNA-binding" evidence="8">
    <location>
        <begin position="453"/>
        <end position="793"/>
    </location>
</feature>
<protein>
    <recommendedName>
        <fullName evidence="13">PIN domain-containing protein</fullName>
    </recommendedName>
</protein>
<dbReference type="PANTHER" id="PTHR15696">
    <property type="entry name" value="SMG-7 SUPPRESSOR WITH MORPHOLOGICAL EFFECT ON GENITALIA PROTEIN 7"/>
    <property type="match status" value="1"/>
</dbReference>
<feature type="compositionally biased region" description="Low complexity" evidence="7">
    <location>
        <begin position="1"/>
        <end position="19"/>
    </location>
</feature>
<feature type="compositionally biased region" description="Polar residues" evidence="7">
    <location>
        <begin position="860"/>
        <end position="869"/>
    </location>
</feature>
<dbReference type="GO" id="GO:0005737">
    <property type="term" value="C:cytoplasm"/>
    <property type="evidence" value="ECO:0007669"/>
    <property type="project" value="UniProtKB-SubCell"/>
</dbReference>
<feature type="region of interest" description="Disordered" evidence="7">
    <location>
        <begin position="851"/>
        <end position="895"/>
    </location>
</feature>
<dbReference type="InterPro" id="IPR019458">
    <property type="entry name" value="Est1-like_N"/>
</dbReference>
<dbReference type="Gene3D" id="3.40.50.1010">
    <property type="entry name" value="5'-nuclease"/>
    <property type="match status" value="1"/>
</dbReference>
<proteinExistence type="predicted"/>
<keyword evidence="5" id="KW-0539">Nucleus</keyword>
<evidence type="ECO:0000256" key="7">
    <source>
        <dbReference type="SAM" id="MobiDB-lite"/>
    </source>
</evidence>
<evidence type="ECO:0000259" key="9">
    <source>
        <dbReference type="Pfam" id="PF10374"/>
    </source>
</evidence>
<dbReference type="EMBL" id="CAJNOT010000397">
    <property type="protein sequence ID" value="CAF0968151.1"/>
    <property type="molecule type" value="Genomic_DNA"/>
</dbReference>
<evidence type="ECO:0000256" key="4">
    <source>
        <dbReference type="ARBA" id="ARBA00023161"/>
    </source>
</evidence>
<dbReference type="GO" id="GO:0005697">
    <property type="term" value="C:telomerase holoenzyme complex"/>
    <property type="evidence" value="ECO:0007669"/>
    <property type="project" value="TreeGrafter"/>
</dbReference>
<feature type="compositionally biased region" description="Polar residues" evidence="7">
    <location>
        <begin position="99"/>
        <end position="111"/>
    </location>
</feature>
<dbReference type="InterPro" id="IPR011990">
    <property type="entry name" value="TPR-like_helical_dom_sf"/>
</dbReference>